<proteinExistence type="predicted"/>
<evidence type="ECO:0000313" key="2">
    <source>
        <dbReference type="Proteomes" id="UP001158500"/>
    </source>
</evidence>
<gene>
    <name evidence="1" type="ORF">N5C32_14490</name>
</gene>
<accession>A0AA42PDR8</accession>
<dbReference type="SUPFAM" id="SSF50022">
    <property type="entry name" value="ISP domain"/>
    <property type="match status" value="1"/>
</dbReference>
<dbReference type="EMBL" id="JAOCAE010000009">
    <property type="protein sequence ID" value="MDH1237244.1"/>
    <property type="molecule type" value="Genomic_DNA"/>
</dbReference>
<protein>
    <submittedName>
        <fullName evidence="1">Phage minor tail protein L</fullName>
    </submittedName>
</protein>
<evidence type="ECO:0000313" key="1">
    <source>
        <dbReference type="EMBL" id="MDH1237244.1"/>
    </source>
</evidence>
<dbReference type="Pfam" id="PF05100">
    <property type="entry name" value="Phage_tail_L"/>
    <property type="match status" value="1"/>
</dbReference>
<comment type="caution">
    <text evidence="1">The sequence shown here is derived from an EMBL/GenBank/DDBJ whole genome shotgun (WGS) entry which is preliminary data.</text>
</comment>
<organism evidence="1 2">
    <name type="scientific">Stutzerimonas stutzeri</name>
    <name type="common">Pseudomonas stutzeri</name>
    <dbReference type="NCBI Taxonomy" id="316"/>
    <lineage>
        <taxon>Bacteria</taxon>
        <taxon>Pseudomonadati</taxon>
        <taxon>Pseudomonadota</taxon>
        <taxon>Gammaproteobacteria</taxon>
        <taxon>Pseudomonadales</taxon>
        <taxon>Pseudomonadaceae</taxon>
        <taxon>Stutzerimonas</taxon>
    </lineage>
</organism>
<dbReference type="GO" id="GO:0030430">
    <property type="term" value="C:host cell cytoplasm"/>
    <property type="evidence" value="ECO:0007669"/>
    <property type="project" value="InterPro"/>
</dbReference>
<dbReference type="GO" id="GO:0046718">
    <property type="term" value="P:symbiont entry into host cell"/>
    <property type="evidence" value="ECO:0007669"/>
    <property type="project" value="InterPro"/>
</dbReference>
<dbReference type="InterPro" id="IPR006487">
    <property type="entry name" value="Phage_lambda_L"/>
</dbReference>
<dbReference type="RefSeq" id="WP_068506489.1">
    <property type="nucleotide sequence ID" value="NZ_JAOCAE010000009.1"/>
</dbReference>
<reference evidence="1" key="1">
    <citation type="submission" date="2022-09" db="EMBL/GenBank/DDBJ databases">
        <title>Intensive care unit water sources are persistently colonized with multi-drug resistant bacteria and are the site of extensive horizontal gene transfer of antibiotic resistance genes.</title>
        <authorList>
            <person name="Diorio-Toth L."/>
        </authorList>
    </citation>
    <scope>NUCLEOTIDE SEQUENCE</scope>
    <source>
        <strain evidence="1">GD03947</strain>
    </source>
</reference>
<name>A0AA42PDR8_STUST</name>
<dbReference type="InterPro" id="IPR036922">
    <property type="entry name" value="Rieske_2Fe-2S_sf"/>
</dbReference>
<sequence length="234" mass="26277">MSELIATDVQRLEQDAIVTLFELDARRFGSDLLRFSNTVVDGHGPVFNGYQYTPLPIKAEGFSFTGSGTIPRPTLTMASRDLVFLSLVVSSDDLVGCPVTRIRTYRKYLDDGATPNPEAIFPPDYYVVERKVAQRRTQIQFELSAKMDQQGRMIPNRQVLRDACSHRFRYWANGRWNYDGVTCPYAGDAMYKVNGEPTGNPAEAKCGKRVSDCKRHFGSNAVLPFYGFPGVARI</sequence>
<dbReference type="NCBIfam" id="TIGR01600">
    <property type="entry name" value="phage_tail_L"/>
    <property type="match status" value="1"/>
</dbReference>
<dbReference type="Proteomes" id="UP001158500">
    <property type="component" value="Unassembled WGS sequence"/>
</dbReference>
<dbReference type="AlphaFoldDB" id="A0AA42PDR8"/>
<dbReference type="GO" id="GO:0051537">
    <property type="term" value="F:2 iron, 2 sulfur cluster binding"/>
    <property type="evidence" value="ECO:0007669"/>
    <property type="project" value="InterPro"/>
</dbReference>